<dbReference type="AlphaFoldDB" id="A0A1E2RW21"/>
<dbReference type="InterPro" id="IPR036869">
    <property type="entry name" value="J_dom_sf"/>
</dbReference>
<keyword evidence="4" id="KW-0862">Zinc</keyword>
<dbReference type="SMART" id="SM00271">
    <property type="entry name" value="DnaJ"/>
    <property type="match status" value="1"/>
</dbReference>
<dbReference type="SUPFAM" id="SSF46565">
    <property type="entry name" value="Chaperone J-domain"/>
    <property type="match status" value="1"/>
</dbReference>
<evidence type="ECO:0000256" key="2">
    <source>
        <dbReference type="ARBA" id="ARBA00022737"/>
    </source>
</evidence>
<keyword evidence="2" id="KW-0677">Repeat</keyword>
<organism evidence="7 8">
    <name type="scientific">Methyloligella halotolerans</name>
    <dbReference type="NCBI Taxonomy" id="1177755"/>
    <lineage>
        <taxon>Bacteria</taxon>
        <taxon>Pseudomonadati</taxon>
        <taxon>Pseudomonadota</taxon>
        <taxon>Alphaproteobacteria</taxon>
        <taxon>Hyphomicrobiales</taxon>
        <taxon>Hyphomicrobiaceae</taxon>
        <taxon>Methyloligella</taxon>
    </lineage>
</organism>
<dbReference type="PANTHER" id="PTHR43096:SF52">
    <property type="entry name" value="DNAJ HOMOLOG 1, MITOCHONDRIAL-RELATED"/>
    <property type="match status" value="1"/>
</dbReference>
<gene>
    <name evidence="7" type="ORF">A7A08_02579</name>
</gene>
<comment type="caution">
    <text evidence="7">The sequence shown here is derived from an EMBL/GenBank/DDBJ whole genome shotgun (WGS) entry which is preliminary data.</text>
</comment>
<dbReference type="InterPro" id="IPR018253">
    <property type="entry name" value="DnaJ_domain_CS"/>
</dbReference>
<dbReference type="PROSITE" id="PS50076">
    <property type="entry name" value="DNAJ_2"/>
    <property type="match status" value="1"/>
</dbReference>
<dbReference type="PANTHER" id="PTHR43096">
    <property type="entry name" value="DNAJ HOMOLOG 1, MITOCHONDRIAL-RELATED"/>
    <property type="match status" value="1"/>
</dbReference>
<dbReference type="GO" id="GO:0003677">
    <property type="term" value="F:DNA binding"/>
    <property type="evidence" value="ECO:0007669"/>
    <property type="project" value="UniProtKB-KW"/>
</dbReference>
<dbReference type="FunFam" id="2.60.260.20:FF:000005">
    <property type="entry name" value="Chaperone protein dnaJ 1, mitochondrial"/>
    <property type="match status" value="1"/>
</dbReference>
<dbReference type="Pfam" id="PF01556">
    <property type="entry name" value="DnaJ_C"/>
    <property type="match status" value="1"/>
</dbReference>
<dbReference type="OrthoDB" id="9779889at2"/>
<evidence type="ECO:0000256" key="3">
    <source>
        <dbReference type="ARBA" id="ARBA00022771"/>
    </source>
</evidence>
<sequence>MADDLYSVLGVSKTASADEISKAYRKLAKKYHPDLNPGDDSAEAKFKEASAAYAILNDQEKRGQYDRGEIDASGQERPQQRYYREYAGGNEGTQYYSSAGFEDMGDIFSDLFGQRRSAGGGFGGARGFGGGAGGHGFAMRGQDANYRLEIAFLEAANGTKKRITLPDGGTLDVTIPPGVRDGQVLRLKGKGMPGSGGAEAGDALVEITVGSHPVFKRDGRDIIVDLPLTFDEAVLGGKVEVPTIHGVVSMTIPAGANTGQTLRMKGRGIKAKAGTGDQLIKLQVMLPETIDSDLKEFAEKWRETHSYDPRKKLREQA</sequence>
<keyword evidence="1" id="KW-0479">Metal-binding</keyword>
<evidence type="ECO:0000313" key="8">
    <source>
        <dbReference type="Proteomes" id="UP000095087"/>
    </source>
</evidence>
<keyword evidence="7" id="KW-0238">DNA-binding</keyword>
<dbReference type="InterPro" id="IPR001623">
    <property type="entry name" value="DnaJ_domain"/>
</dbReference>
<dbReference type="Gene3D" id="1.10.287.110">
    <property type="entry name" value="DnaJ domain"/>
    <property type="match status" value="1"/>
</dbReference>
<keyword evidence="8" id="KW-1185">Reference proteome</keyword>
<reference evidence="7 8" key="1">
    <citation type="submission" date="2016-07" db="EMBL/GenBank/DDBJ databases">
        <title>Draft genome sequence of Methyloligella halotolerans C2T (VKM B-2706T=CCUG 61687T=DSM 25045T), a halotolerant polyhydroxybutyrate accumulating methylotroph.</title>
        <authorList>
            <person name="Vasilenko O.V."/>
            <person name="Doronina N.V."/>
            <person name="Poroshina M.N."/>
            <person name="Tarlachkov S.V."/>
            <person name="Trotsenko Y.A."/>
        </authorList>
    </citation>
    <scope>NUCLEOTIDE SEQUENCE [LARGE SCALE GENOMIC DNA]</scope>
    <source>
        <strain evidence="7 8">VKM B-2706</strain>
    </source>
</reference>
<evidence type="ECO:0000256" key="1">
    <source>
        <dbReference type="ARBA" id="ARBA00022723"/>
    </source>
</evidence>
<dbReference type="GO" id="GO:0008270">
    <property type="term" value="F:zinc ion binding"/>
    <property type="evidence" value="ECO:0007669"/>
    <property type="project" value="UniProtKB-KW"/>
</dbReference>
<dbReference type="PRINTS" id="PR00625">
    <property type="entry name" value="JDOMAIN"/>
</dbReference>
<feature type="domain" description="J" evidence="6">
    <location>
        <begin position="4"/>
        <end position="69"/>
    </location>
</feature>
<evidence type="ECO:0000256" key="4">
    <source>
        <dbReference type="ARBA" id="ARBA00022833"/>
    </source>
</evidence>
<evidence type="ECO:0000256" key="5">
    <source>
        <dbReference type="ARBA" id="ARBA00023186"/>
    </source>
</evidence>
<dbReference type="CDD" id="cd06257">
    <property type="entry name" value="DnaJ"/>
    <property type="match status" value="1"/>
</dbReference>
<dbReference type="Pfam" id="PF00226">
    <property type="entry name" value="DnaJ"/>
    <property type="match status" value="1"/>
</dbReference>
<accession>A0A1E2RW21</accession>
<keyword evidence="3" id="KW-0863">Zinc-finger</keyword>
<dbReference type="GO" id="GO:0051082">
    <property type="term" value="F:unfolded protein binding"/>
    <property type="evidence" value="ECO:0007669"/>
    <property type="project" value="InterPro"/>
</dbReference>
<evidence type="ECO:0000259" key="6">
    <source>
        <dbReference type="PROSITE" id="PS50076"/>
    </source>
</evidence>
<dbReference type="Proteomes" id="UP000095087">
    <property type="component" value="Unassembled WGS sequence"/>
</dbReference>
<dbReference type="GO" id="GO:0042026">
    <property type="term" value="P:protein refolding"/>
    <property type="evidence" value="ECO:0007669"/>
    <property type="project" value="TreeGrafter"/>
</dbReference>
<dbReference type="EMBL" id="MASI01000007">
    <property type="protein sequence ID" value="ODA66456.1"/>
    <property type="molecule type" value="Genomic_DNA"/>
</dbReference>
<dbReference type="STRING" id="1177755.A7A08_02579"/>
<dbReference type="CDD" id="cd10747">
    <property type="entry name" value="DnaJ_C"/>
    <property type="match status" value="1"/>
</dbReference>
<dbReference type="GO" id="GO:0005737">
    <property type="term" value="C:cytoplasm"/>
    <property type="evidence" value="ECO:0007669"/>
    <property type="project" value="TreeGrafter"/>
</dbReference>
<evidence type="ECO:0000313" key="7">
    <source>
        <dbReference type="EMBL" id="ODA66456.1"/>
    </source>
</evidence>
<keyword evidence="5" id="KW-0143">Chaperone</keyword>
<dbReference type="InterPro" id="IPR008971">
    <property type="entry name" value="HSP40/DnaJ_pept-bd"/>
</dbReference>
<name>A0A1E2RW21_9HYPH</name>
<dbReference type="PROSITE" id="PS00636">
    <property type="entry name" value="DNAJ_1"/>
    <property type="match status" value="1"/>
</dbReference>
<dbReference type="Gene3D" id="2.60.260.20">
    <property type="entry name" value="Urease metallochaperone UreE, N-terminal domain"/>
    <property type="match status" value="2"/>
</dbReference>
<dbReference type="RefSeq" id="WP_069095761.1">
    <property type="nucleotide sequence ID" value="NZ_MASI01000007.1"/>
</dbReference>
<dbReference type="InterPro" id="IPR002939">
    <property type="entry name" value="DnaJ_C"/>
</dbReference>
<protein>
    <submittedName>
        <fullName evidence="7">Curved DNA-binding protein</fullName>
    </submittedName>
</protein>
<dbReference type="SUPFAM" id="SSF49493">
    <property type="entry name" value="HSP40/DnaJ peptide-binding domain"/>
    <property type="match status" value="2"/>
</dbReference>
<proteinExistence type="predicted"/>
<dbReference type="PATRIC" id="fig|1177755.3.peg.2601"/>